<keyword evidence="10 14" id="KW-0067">ATP-binding</keyword>
<dbReference type="Gene3D" id="3.40.50.460">
    <property type="entry name" value="Phosphofructokinase domain"/>
    <property type="match status" value="1"/>
</dbReference>
<dbReference type="PANTHER" id="PTHR13697:SF4">
    <property type="entry name" value="ATP-DEPENDENT 6-PHOSPHOFRUCTOKINASE"/>
    <property type="match status" value="1"/>
</dbReference>
<evidence type="ECO:0000256" key="6">
    <source>
        <dbReference type="ARBA" id="ARBA00022679"/>
    </source>
</evidence>
<dbReference type="NCBIfam" id="NF002872">
    <property type="entry name" value="PRK03202.1"/>
    <property type="match status" value="1"/>
</dbReference>
<organism evidence="16 17">
    <name type="scientific">Flectobacillus rivi</name>
    <dbReference type="NCBI Taxonomy" id="2984209"/>
    <lineage>
        <taxon>Bacteria</taxon>
        <taxon>Pseudomonadati</taxon>
        <taxon>Bacteroidota</taxon>
        <taxon>Cytophagia</taxon>
        <taxon>Cytophagales</taxon>
        <taxon>Flectobacillaceae</taxon>
        <taxon>Flectobacillus</taxon>
    </lineage>
</organism>
<comment type="cofactor">
    <cofactor evidence="1 14">
        <name>Mg(2+)</name>
        <dbReference type="ChEBI" id="CHEBI:18420"/>
    </cofactor>
</comment>
<comment type="function">
    <text evidence="14">Catalyzes the phosphorylation of D-fructose 6-phosphate to fructose 1,6-bisphosphate by ATP, the first committing step of glycolysis.</text>
</comment>
<feature type="binding site" description="in other chain" evidence="14">
    <location>
        <begin position="186"/>
        <end position="188"/>
    </location>
    <ligand>
        <name>ADP</name>
        <dbReference type="ChEBI" id="CHEBI:456216"/>
        <note>allosteric activator; ligand shared between dimeric partners</note>
    </ligand>
</feature>
<feature type="binding site" description="in other chain" evidence="14">
    <location>
        <begin position="170"/>
        <end position="172"/>
    </location>
    <ligand>
        <name>substrate</name>
        <note>ligand shared between dimeric partners</note>
    </ligand>
</feature>
<keyword evidence="9 14" id="KW-0418">Kinase</keyword>
<dbReference type="PRINTS" id="PR00476">
    <property type="entry name" value="PHFRCTKINASE"/>
</dbReference>
<comment type="caution">
    <text evidence="16">The sequence shown here is derived from an EMBL/GenBank/DDBJ whole genome shotgun (WGS) entry which is preliminary data.</text>
</comment>
<evidence type="ECO:0000256" key="4">
    <source>
        <dbReference type="ARBA" id="ARBA00022490"/>
    </source>
</evidence>
<feature type="active site" description="Proton acceptor" evidence="14">
    <location>
        <position position="128"/>
    </location>
</feature>
<sequence>MKRVAVFTSGGDAPGMNACIRAVVRGGLHYGLEMFGIIRGYNGMIKGDIIPLNSQSVSNIVQRGGTILKSARSKEFMTPEGRKKGYDQLKAHGIDGLIAIGGNGTFTGAEIFFNEFQIPTVGAPGTIDNDLYGTDYTIGFDTAVNTALDAIDKIRDTADSHDRIFFIEVMGRDSGYIAMQSGISGGAESILIPEERQTIDDVVSVLKAGFDRKKSSSIVIVAEGDEEGHAAEVADKIKATIDVPVDIRVTNLGHIQRGGSPTAYDRILSSRLGLGALEGLLNGQKNVMAGIVNDELIYTPFHDTITKKKLINSDLLRMASILR</sequence>
<dbReference type="RefSeq" id="WP_166551490.1">
    <property type="nucleotide sequence ID" value="NZ_JASHIE010000004.1"/>
</dbReference>
<feature type="binding site" evidence="14">
    <location>
        <position position="248"/>
    </location>
    <ligand>
        <name>substrate</name>
        <note>ligand shared between dimeric partners</note>
    </ligand>
</feature>
<protein>
    <recommendedName>
        <fullName evidence="14">ATP-dependent 6-phosphofructokinase</fullName>
        <shortName evidence="14">ATP-PFK</shortName>
        <shortName evidence="14">Phosphofructokinase</shortName>
        <ecNumber evidence="14">2.7.1.11</ecNumber>
    </recommendedName>
    <alternativeName>
        <fullName evidence="14">Phosphohexokinase</fullName>
    </alternativeName>
</protein>
<comment type="similarity">
    <text evidence="14">Belongs to the phosphofructokinase type A (PFKA) family. ATP-dependent PFK group I subfamily. Prokaryotic clade 'B1' sub-subfamily.</text>
</comment>
<evidence type="ECO:0000256" key="14">
    <source>
        <dbReference type="HAMAP-Rule" id="MF_00339"/>
    </source>
</evidence>
<comment type="caution">
    <text evidence="14">Lacks conserved residue(s) required for the propagation of feature annotation.</text>
</comment>
<dbReference type="InterPro" id="IPR015912">
    <property type="entry name" value="Phosphofructokinase_CS"/>
</dbReference>
<evidence type="ECO:0000256" key="11">
    <source>
        <dbReference type="ARBA" id="ARBA00022842"/>
    </source>
</evidence>
<dbReference type="SUPFAM" id="SSF53784">
    <property type="entry name" value="Phosphofructokinase"/>
    <property type="match status" value="1"/>
</dbReference>
<dbReference type="Gene3D" id="3.40.50.450">
    <property type="match status" value="1"/>
</dbReference>
<feature type="binding site" evidence="14">
    <location>
        <position position="11"/>
    </location>
    <ligand>
        <name>ATP</name>
        <dbReference type="ChEBI" id="CHEBI:30616"/>
    </ligand>
</feature>
<dbReference type="HAMAP" id="MF_00339">
    <property type="entry name" value="Phosphofructokinase_I_B1"/>
    <property type="match status" value="1"/>
</dbReference>
<evidence type="ECO:0000256" key="7">
    <source>
        <dbReference type="ARBA" id="ARBA00022723"/>
    </source>
</evidence>
<feature type="binding site" description="in other chain" evidence="14">
    <location>
        <begin position="254"/>
        <end position="257"/>
    </location>
    <ligand>
        <name>substrate</name>
        <note>ligand shared between dimeric partners</note>
    </ligand>
</feature>
<name>A0ABT6YZ56_9BACT</name>
<reference evidence="16 17" key="1">
    <citation type="submission" date="2023-05" db="EMBL/GenBank/DDBJ databases">
        <title>Novel species of genus Flectobacillus isolated from stream in China.</title>
        <authorList>
            <person name="Lu H."/>
        </authorList>
    </citation>
    <scope>NUCLEOTIDE SEQUENCE [LARGE SCALE GENOMIC DNA]</scope>
    <source>
        <strain evidence="16 17">LFS242W</strain>
    </source>
</reference>
<evidence type="ECO:0000256" key="8">
    <source>
        <dbReference type="ARBA" id="ARBA00022741"/>
    </source>
</evidence>
<dbReference type="EC" id="2.7.1.11" evidence="14"/>
<evidence type="ECO:0000256" key="9">
    <source>
        <dbReference type="ARBA" id="ARBA00022777"/>
    </source>
</evidence>
<comment type="activity regulation">
    <text evidence="14">Allosterically activated by ADP and other diphosphonucleosides, and allosterically inhibited by phosphoenolpyruvate.</text>
</comment>
<feature type="binding site" evidence="14">
    <location>
        <begin position="21"/>
        <end position="25"/>
    </location>
    <ligand>
        <name>ADP</name>
        <dbReference type="ChEBI" id="CHEBI:456216"/>
        <note>allosteric activator; ligand shared between dimeric partners</note>
    </ligand>
</feature>
<keyword evidence="7 14" id="KW-0479">Metal-binding</keyword>
<keyword evidence="4 14" id="KW-0963">Cytoplasm</keyword>
<comment type="catalytic activity">
    <reaction evidence="13 14">
        <text>beta-D-fructose 6-phosphate + ATP = beta-D-fructose 1,6-bisphosphate + ADP + H(+)</text>
        <dbReference type="Rhea" id="RHEA:16109"/>
        <dbReference type="ChEBI" id="CHEBI:15378"/>
        <dbReference type="ChEBI" id="CHEBI:30616"/>
        <dbReference type="ChEBI" id="CHEBI:32966"/>
        <dbReference type="ChEBI" id="CHEBI:57634"/>
        <dbReference type="ChEBI" id="CHEBI:456216"/>
        <dbReference type="EC" id="2.7.1.11"/>
    </reaction>
</comment>
<feature type="binding site" description="in other chain" evidence="14">
    <location>
        <position position="212"/>
    </location>
    <ligand>
        <name>ADP</name>
        <dbReference type="ChEBI" id="CHEBI:456216"/>
        <note>allosteric activator; ligand shared between dimeric partners</note>
    </ligand>
</feature>
<dbReference type="InterPro" id="IPR035966">
    <property type="entry name" value="PKF_sf"/>
</dbReference>
<dbReference type="InterPro" id="IPR012828">
    <property type="entry name" value="PFKA_ATP_prok"/>
</dbReference>
<evidence type="ECO:0000256" key="3">
    <source>
        <dbReference type="ARBA" id="ARBA00004679"/>
    </source>
</evidence>
<feature type="binding site" description="in other chain" evidence="14">
    <location>
        <begin position="126"/>
        <end position="128"/>
    </location>
    <ligand>
        <name>substrate</name>
        <note>ligand shared between dimeric partners</note>
    </ligand>
</feature>
<feature type="binding site" description="in other chain" evidence="14">
    <location>
        <begin position="214"/>
        <end position="216"/>
    </location>
    <ligand>
        <name>ADP</name>
        <dbReference type="ChEBI" id="CHEBI:456216"/>
        <note>allosteric activator; ligand shared between dimeric partners</note>
    </ligand>
</feature>
<dbReference type="GO" id="GO:0003872">
    <property type="term" value="F:6-phosphofructokinase activity"/>
    <property type="evidence" value="ECO:0007669"/>
    <property type="project" value="UniProtKB-EC"/>
</dbReference>
<comment type="subunit">
    <text evidence="14">Homotetramer.</text>
</comment>
<dbReference type="EMBL" id="JASHIE010000004">
    <property type="protein sequence ID" value="MDI9874157.1"/>
    <property type="molecule type" value="Genomic_DNA"/>
</dbReference>
<proteinExistence type="inferred from homology"/>
<keyword evidence="12 14" id="KW-0324">Glycolysis</keyword>
<keyword evidence="17" id="KW-1185">Reference proteome</keyword>
<evidence type="ECO:0000256" key="13">
    <source>
        <dbReference type="ARBA" id="ARBA00048070"/>
    </source>
</evidence>
<dbReference type="InterPro" id="IPR022953">
    <property type="entry name" value="ATP_PFK"/>
</dbReference>
<keyword evidence="11 14" id="KW-0460">Magnesium</keyword>
<evidence type="ECO:0000256" key="12">
    <source>
        <dbReference type="ARBA" id="ARBA00023152"/>
    </source>
</evidence>
<evidence type="ECO:0000256" key="5">
    <source>
        <dbReference type="ARBA" id="ARBA00022533"/>
    </source>
</evidence>
<accession>A0ABT6YZ56</accession>
<evidence type="ECO:0000256" key="10">
    <source>
        <dbReference type="ARBA" id="ARBA00022840"/>
    </source>
</evidence>
<feature type="binding site" description="in other chain" evidence="14">
    <location>
        <position position="223"/>
    </location>
    <ligand>
        <name>substrate</name>
        <note>ligand shared between dimeric partners</note>
    </ligand>
</feature>
<comment type="pathway">
    <text evidence="3 14">Carbohydrate degradation; glycolysis; D-glyceraldehyde 3-phosphate and glycerone phosphate from D-glucose: step 3/4.</text>
</comment>
<dbReference type="InterPro" id="IPR000023">
    <property type="entry name" value="Phosphofructokinase_dom"/>
</dbReference>
<feature type="binding site" evidence="14">
    <location>
        <position position="103"/>
    </location>
    <ligand>
        <name>Mg(2+)</name>
        <dbReference type="ChEBI" id="CHEBI:18420"/>
        <note>catalytic</note>
    </ligand>
</feature>
<evidence type="ECO:0000256" key="1">
    <source>
        <dbReference type="ARBA" id="ARBA00001946"/>
    </source>
</evidence>
<evidence type="ECO:0000313" key="17">
    <source>
        <dbReference type="Proteomes" id="UP001225761"/>
    </source>
</evidence>
<evidence type="ECO:0000259" key="15">
    <source>
        <dbReference type="Pfam" id="PF00365"/>
    </source>
</evidence>
<comment type="subcellular location">
    <subcellularLocation>
        <location evidence="2 14">Cytoplasm</location>
    </subcellularLocation>
</comment>
<dbReference type="Proteomes" id="UP001225761">
    <property type="component" value="Unassembled WGS sequence"/>
</dbReference>
<dbReference type="NCBIfam" id="TIGR02482">
    <property type="entry name" value="PFKA_ATP"/>
    <property type="match status" value="1"/>
</dbReference>
<dbReference type="Pfam" id="PF00365">
    <property type="entry name" value="PFK"/>
    <property type="match status" value="1"/>
</dbReference>
<dbReference type="PANTHER" id="PTHR13697">
    <property type="entry name" value="PHOSPHOFRUCTOKINASE"/>
    <property type="match status" value="1"/>
</dbReference>
<feature type="binding site" evidence="14">
    <location>
        <begin position="102"/>
        <end position="105"/>
    </location>
    <ligand>
        <name>ATP</name>
        <dbReference type="ChEBI" id="CHEBI:30616"/>
    </ligand>
</feature>
<keyword evidence="6 14" id="KW-0808">Transferase</keyword>
<dbReference type="PIRSF" id="PIRSF000532">
    <property type="entry name" value="ATP_PFK_prok"/>
    <property type="match status" value="1"/>
</dbReference>
<feature type="binding site" description="in other chain" evidence="14">
    <location>
        <position position="155"/>
    </location>
    <ligand>
        <name>ADP</name>
        <dbReference type="ChEBI" id="CHEBI:456216"/>
        <note>allosteric activator; ligand shared between dimeric partners</note>
    </ligand>
</feature>
<keyword evidence="5 14" id="KW-0021">Allosteric enzyme</keyword>
<feature type="domain" description="Phosphofructokinase" evidence="15">
    <location>
        <begin position="3"/>
        <end position="278"/>
    </location>
</feature>
<evidence type="ECO:0000256" key="2">
    <source>
        <dbReference type="ARBA" id="ARBA00004496"/>
    </source>
</evidence>
<keyword evidence="8 14" id="KW-0547">Nucleotide-binding</keyword>
<dbReference type="InterPro" id="IPR012003">
    <property type="entry name" value="ATP_PFK_prok-type"/>
</dbReference>
<feature type="binding site" evidence="14">
    <location>
        <position position="163"/>
    </location>
    <ligand>
        <name>substrate</name>
        <note>ligand shared between dimeric partners</note>
    </ligand>
</feature>
<gene>
    <name evidence="14 16" type="primary">pfkA</name>
    <name evidence="16" type="ORF">QM481_06430</name>
</gene>
<evidence type="ECO:0000313" key="16">
    <source>
        <dbReference type="EMBL" id="MDI9874157.1"/>
    </source>
</evidence>
<dbReference type="PROSITE" id="PS00433">
    <property type="entry name" value="PHOSPHOFRUCTOKINASE"/>
    <property type="match status" value="1"/>
</dbReference>
<feature type="binding site" evidence="14">
    <location>
        <begin position="72"/>
        <end position="73"/>
    </location>
    <ligand>
        <name>ATP</name>
        <dbReference type="ChEBI" id="CHEBI:30616"/>
    </ligand>
</feature>